<proteinExistence type="predicted"/>
<dbReference type="EMBL" id="FCON02000142">
    <property type="protein sequence ID" value="SAL83646.1"/>
    <property type="molecule type" value="Genomic_DNA"/>
</dbReference>
<organism evidence="1 2">
    <name type="scientific">Caballeronia choica</name>
    <dbReference type="NCBI Taxonomy" id="326476"/>
    <lineage>
        <taxon>Bacteria</taxon>
        <taxon>Pseudomonadati</taxon>
        <taxon>Pseudomonadota</taxon>
        <taxon>Betaproteobacteria</taxon>
        <taxon>Burkholderiales</taxon>
        <taxon>Burkholderiaceae</taxon>
        <taxon>Caballeronia</taxon>
    </lineage>
</organism>
<evidence type="ECO:0000313" key="2">
    <source>
        <dbReference type="Proteomes" id="UP000054770"/>
    </source>
</evidence>
<keyword evidence="2" id="KW-1185">Reference proteome</keyword>
<protein>
    <submittedName>
        <fullName evidence="1">Uncharacterized protein</fullName>
    </submittedName>
</protein>
<evidence type="ECO:0000313" key="1">
    <source>
        <dbReference type="EMBL" id="SAL83646.1"/>
    </source>
</evidence>
<dbReference type="AlphaFoldDB" id="A0A158KR64"/>
<dbReference type="OrthoDB" id="8941471at2"/>
<dbReference type="RefSeq" id="WP_087648866.1">
    <property type="nucleotide sequence ID" value="NZ_FCON02000142.1"/>
</dbReference>
<dbReference type="Proteomes" id="UP000054770">
    <property type="component" value="Unassembled WGS sequence"/>
</dbReference>
<comment type="caution">
    <text evidence="1">The sequence shown here is derived from an EMBL/GenBank/DDBJ whole genome shotgun (WGS) entry which is preliminary data.</text>
</comment>
<sequence>MTCLSERIVGAIFFMLSGYAFAEGLVIESPEAMTVANIAPLPMEVLPPIPEPQRYAQRYEMESQPNQGKPFYAQIEAFYSAQVTRDIRFGAGKAAPSPEPVLQHASDFLAPGLSTAPQVSIVQLPNTTLALGAQPQRRLSLTVDHWVFSATARVPVLHSHDTGATVSVRHGF</sequence>
<reference evidence="1" key="1">
    <citation type="submission" date="2016-01" db="EMBL/GenBank/DDBJ databases">
        <authorList>
            <person name="Peeters C."/>
        </authorList>
    </citation>
    <scope>NUCLEOTIDE SEQUENCE [LARGE SCALE GENOMIC DNA]</scope>
    <source>
        <strain evidence="1">LMG 22940</strain>
    </source>
</reference>
<name>A0A158KR64_9BURK</name>
<accession>A0A158KR64</accession>
<gene>
    <name evidence="1" type="ORF">AWB68_06990</name>
</gene>